<name>A0ABV9Y2J7_9PSEU</name>
<evidence type="ECO:0000313" key="3">
    <source>
        <dbReference type="Proteomes" id="UP001595833"/>
    </source>
</evidence>
<reference evidence="3" key="1">
    <citation type="journal article" date="2019" name="Int. J. Syst. Evol. Microbiol.">
        <title>The Global Catalogue of Microorganisms (GCM) 10K type strain sequencing project: providing services to taxonomists for standard genome sequencing and annotation.</title>
        <authorList>
            <consortium name="The Broad Institute Genomics Platform"/>
            <consortium name="The Broad Institute Genome Sequencing Center for Infectious Disease"/>
            <person name="Wu L."/>
            <person name="Ma J."/>
        </authorList>
    </citation>
    <scope>NUCLEOTIDE SEQUENCE [LARGE SCALE GENOMIC DNA]</scope>
    <source>
        <strain evidence="3">KCTC 12848</strain>
    </source>
</reference>
<feature type="compositionally biased region" description="Low complexity" evidence="1">
    <location>
        <begin position="1"/>
        <end position="17"/>
    </location>
</feature>
<proteinExistence type="predicted"/>
<evidence type="ECO:0000256" key="1">
    <source>
        <dbReference type="SAM" id="MobiDB-lite"/>
    </source>
</evidence>
<dbReference type="RefSeq" id="WP_344033811.1">
    <property type="nucleotide sequence ID" value="NZ_BAAAKE010000001.1"/>
</dbReference>
<gene>
    <name evidence="2" type="ORF">ACFPFM_14075</name>
</gene>
<dbReference type="EMBL" id="JBHSJB010000011">
    <property type="protein sequence ID" value="MFC5054881.1"/>
    <property type="molecule type" value="Genomic_DNA"/>
</dbReference>
<accession>A0ABV9Y2J7</accession>
<evidence type="ECO:0000313" key="2">
    <source>
        <dbReference type="EMBL" id="MFC5054881.1"/>
    </source>
</evidence>
<feature type="region of interest" description="Disordered" evidence="1">
    <location>
        <begin position="1"/>
        <end position="52"/>
    </location>
</feature>
<keyword evidence="3" id="KW-1185">Reference proteome</keyword>
<dbReference type="Proteomes" id="UP001595833">
    <property type="component" value="Unassembled WGS sequence"/>
</dbReference>
<organism evidence="2 3">
    <name type="scientific">Saccharothrix xinjiangensis</name>
    <dbReference type="NCBI Taxonomy" id="204798"/>
    <lineage>
        <taxon>Bacteria</taxon>
        <taxon>Bacillati</taxon>
        <taxon>Actinomycetota</taxon>
        <taxon>Actinomycetes</taxon>
        <taxon>Pseudonocardiales</taxon>
        <taxon>Pseudonocardiaceae</taxon>
        <taxon>Saccharothrix</taxon>
    </lineage>
</organism>
<sequence length="52" mass="5419">MARLAGVGARPARPAAPGRRRGAAPVTDEEPAPAGELEFADPFAGRHEPEEL</sequence>
<comment type="caution">
    <text evidence="2">The sequence shown here is derived from an EMBL/GenBank/DDBJ whole genome shotgun (WGS) entry which is preliminary data.</text>
</comment>
<protein>
    <submittedName>
        <fullName evidence="2">Uncharacterized protein</fullName>
    </submittedName>
</protein>